<protein>
    <submittedName>
        <fullName evidence="2">Uncharacterized protein</fullName>
    </submittedName>
</protein>
<accession>A0ABR1BHS7</accession>
<reference evidence="2 3" key="1">
    <citation type="submission" date="2023-08" db="EMBL/GenBank/DDBJ databases">
        <title>A Necator americanus chromosomal reference genome.</title>
        <authorList>
            <person name="Ilik V."/>
            <person name="Petrzelkova K.J."/>
            <person name="Pardy F."/>
            <person name="Fuh T."/>
            <person name="Niatou-Singa F.S."/>
            <person name="Gouil Q."/>
            <person name="Baker L."/>
            <person name="Ritchie M.E."/>
            <person name="Jex A.R."/>
            <person name="Gazzola D."/>
            <person name="Li H."/>
            <person name="Toshio Fujiwara R."/>
            <person name="Zhan B."/>
            <person name="Aroian R.V."/>
            <person name="Pafco B."/>
            <person name="Schwarz E.M."/>
        </authorList>
    </citation>
    <scope>NUCLEOTIDE SEQUENCE [LARGE SCALE GENOMIC DNA]</scope>
    <source>
        <strain evidence="2 3">Aroian</strain>
        <tissue evidence="2">Whole animal</tissue>
    </source>
</reference>
<comment type="caution">
    <text evidence="2">The sequence shown here is derived from an EMBL/GenBank/DDBJ whole genome shotgun (WGS) entry which is preliminary data.</text>
</comment>
<evidence type="ECO:0000256" key="1">
    <source>
        <dbReference type="SAM" id="Phobius"/>
    </source>
</evidence>
<keyword evidence="1" id="KW-0812">Transmembrane</keyword>
<proteinExistence type="predicted"/>
<dbReference type="InterPro" id="IPR035940">
    <property type="entry name" value="CAP_sf"/>
</dbReference>
<feature type="transmembrane region" description="Helical" evidence="1">
    <location>
        <begin position="16"/>
        <end position="38"/>
    </location>
</feature>
<name>A0ABR1BHS7_NECAM</name>
<sequence>MVALNGFYSDVVSRPFLVLLVSFYPILQIFNSSLYNLAKEEIEKPKTLSPLTYGLYRFLTTYRDKYTGVYELANLMKTHNPVLRQMIYPNATQYACALKIFKDTRLLKVCKLRVVCVLNKSAPDNYEIERNACEKGGDCTYLKPANCVNPLCYADLQGTSD</sequence>
<organism evidence="2 3">
    <name type="scientific">Necator americanus</name>
    <name type="common">Human hookworm</name>
    <dbReference type="NCBI Taxonomy" id="51031"/>
    <lineage>
        <taxon>Eukaryota</taxon>
        <taxon>Metazoa</taxon>
        <taxon>Ecdysozoa</taxon>
        <taxon>Nematoda</taxon>
        <taxon>Chromadorea</taxon>
        <taxon>Rhabditida</taxon>
        <taxon>Rhabditina</taxon>
        <taxon>Rhabditomorpha</taxon>
        <taxon>Strongyloidea</taxon>
        <taxon>Ancylostomatidae</taxon>
        <taxon>Bunostominae</taxon>
        <taxon>Necator</taxon>
    </lineage>
</organism>
<keyword evidence="3" id="KW-1185">Reference proteome</keyword>
<evidence type="ECO:0000313" key="2">
    <source>
        <dbReference type="EMBL" id="KAK6726062.1"/>
    </source>
</evidence>
<dbReference type="EMBL" id="JAVFWL010000001">
    <property type="protein sequence ID" value="KAK6726062.1"/>
    <property type="molecule type" value="Genomic_DNA"/>
</dbReference>
<keyword evidence="1" id="KW-1133">Transmembrane helix</keyword>
<gene>
    <name evidence="2" type="primary">Necator_chrI.g524</name>
    <name evidence="2" type="ORF">RB195_004402</name>
</gene>
<keyword evidence="1" id="KW-0472">Membrane</keyword>
<dbReference type="Proteomes" id="UP001303046">
    <property type="component" value="Unassembled WGS sequence"/>
</dbReference>
<dbReference type="Gene3D" id="3.40.33.10">
    <property type="entry name" value="CAP"/>
    <property type="match status" value="1"/>
</dbReference>
<evidence type="ECO:0000313" key="3">
    <source>
        <dbReference type="Proteomes" id="UP001303046"/>
    </source>
</evidence>